<protein>
    <submittedName>
        <fullName evidence="6">Energy-coupling factor transport system permease protein</fullName>
    </submittedName>
</protein>
<dbReference type="GO" id="GO:0005886">
    <property type="term" value="C:plasma membrane"/>
    <property type="evidence" value="ECO:0007669"/>
    <property type="project" value="TreeGrafter"/>
</dbReference>
<dbReference type="RefSeq" id="WP_131918108.1">
    <property type="nucleotide sequence ID" value="NZ_JAOQNU010000003.1"/>
</dbReference>
<evidence type="ECO:0000256" key="4">
    <source>
        <dbReference type="ARBA" id="ARBA00023136"/>
    </source>
</evidence>
<feature type="transmembrane region" description="Helical" evidence="5">
    <location>
        <begin position="68"/>
        <end position="84"/>
    </location>
</feature>
<evidence type="ECO:0000256" key="2">
    <source>
        <dbReference type="ARBA" id="ARBA00022692"/>
    </source>
</evidence>
<dbReference type="PANTHER" id="PTHR33514:SF13">
    <property type="entry name" value="PROTEIN ABCI12, CHLOROPLASTIC"/>
    <property type="match status" value="1"/>
</dbReference>
<comment type="subcellular location">
    <subcellularLocation>
        <location evidence="1">Membrane</location>
        <topology evidence="1">Multi-pass membrane protein</topology>
    </subcellularLocation>
</comment>
<evidence type="ECO:0000313" key="7">
    <source>
        <dbReference type="Proteomes" id="UP000294813"/>
    </source>
</evidence>
<evidence type="ECO:0000256" key="5">
    <source>
        <dbReference type="SAM" id="Phobius"/>
    </source>
</evidence>
<keyword evidence="7" id="KW-1185">Reference proteome</keyword>
<dbReference type="EMBL" id="SLXT01000003">
    <property type="protein sequence ID" value="TCP68518.1"/>
    <property type="molecule type" value="Genomic_DNA"/>
</dbReference>
<dbReference type="AlphaFoldDB" id="A0A4R2RYB0"/>
<dbReference type="Proteomes" id="UP000294813">
    <property type="component" value="Unassembled WGS sequence"/>
</dbReference>
<accession>A0A4R2RYB0</accession>
<name>A0A4R2RYB0_9FIRM</name>
<proteinExistence type="predicted"/>
<evidence type="ECO:0000256" key="1">
    <source>
        <dbReference type="ARBA" id="ARBA00004141"/>
    </source>
</evidence>
<evidence type="ECO:0000313" key="6">
    <source>
        <dbReference type="EMBL" id="TCP68518.1"/>
    </source>
</evidence>
<sequence length="252" mass="27512">MSLSIEYIPATSPVHKLHALTKLAGALTVLTLSMLMGTPVPLVILQLALLGIAAVANVHQELLGAMKGLLKVAVVLIVLQVLFYSEGTALVPLFAGLAITDQGILFGVTMALRMLVIVSSFLLFLMTTPTRSTVLSLVEYLKVPYDYAFLFITALRFIPTFIEEVHLIRQAQEARAHDFSGGAFSRVRSLFPLALPLVSISLKRAERMAMAMETRGFGLPGRTHYRLEAPEAGDFLMMLLMVLAVVIISLFL</sequence>
<organism evidence="6 7">
    <name type="scientific">Heliophilum fasciatum</name>
    <dbReference type="NCBI Taxonomy" id="35700"/>
    <lineage>
        <taxon>Bacteria</taxon>
        <taxon>Bacillati</taxon>
        <taxon>Bacillota</taxon>
        <taxon>Clostridia</taxon>
        <taxon>Eubacteriales</taxon>
        <taxon>Heliobacteriaceae</taxon>
        <taxon>Heliophilum</taxon>
    </lineage>
</organism>
<gene>
    <name evidence="6" type="ORF">EDD73_103152</name>
</gene>
<dbReference type="InterPro" id="IPR003339">
    <property type="entry name" value="ABC/ECF_trnsptr_transmembrane"/>
</dbReference>
<dbReference type="Pfam" id="PF02361">
    <property type="entry name" value="CbiQ"/>
    <property type="match status" value="1"/>
</dbReference>
<feature type="transmembrane region" description="Helical" evidence="5">
    <location>
        <begin position="232"/>
        <end position="251"/>
    </location>
</feature>
<keyword evidence="4 5" id="KW-0472">Membrane</keyword>
<feature type="transmembrane region" description="Helical" evidence="5">
    <location>
        <begin position="23"/>
        <end position="56"/>
    </location>
</feature>
<keyword evidence="2 5" id="KW-0812">Transmembrane</keyword>
<reference evidence="6 7" key="1">
    <citation type="submission" date="2019-03" db="EMBL/GenBank/DDBJ databases">
        <title>Genomic Encyclopedia of Type Strains, Phase IV (KMG-IV): sequencing the most valuable type-strain genomes for metagenomic binning, comparative biology and taxonomic classification.</title>
        <authorList>
            <person name="Goeker M."/>
        </authorList>
    </citation>
    <scope>NUCLEOTIDE SEQUENCE [LARGE SCALE GENOMIC DNA]</scope>
    <source>
        <strain evidence="6 7">DSM 11170</strain>
    </source>
</reference>
<dbReference type="OrthoDB" id="8635523at2"/>
<comment type="caution">
    <text evidence="6">The sequence shown here is derived from an EMBL/GenBank/DDBJ whole genome shotgun (WGS) entry which is preliminary data.</text>
</comment>
<keyword evidence="3 5" id="KW-1133">Transmembrane helix</keyword>
<evidence type="ECO:0000256" key="3">
    <source>
        <dbReference type="ARBA" id="ARBA00022989"/>
    </source>
</evidence>
<dbReference type="PANTHER" id="PTHR33514">
    <property type="entry name" value="PROTEIN ABCI12, CHLOROPLASTIC"/>
    <property type="match status" value="1"/>
</dbReference>
<feature type="transmembrane region" description="Helical" evidence="5">
    <location>
        <begin position="104"/>
        <end position="125"/>
    </location>
</feature>
<dbReference type="CDD" id="cd16914">
    <property type="entry name" value="EcfT"/>
    <property type="match status" value="1"/>
</dbReference>